<evidence type="ECO:0000256" key="3">
    <source>
        <dbReference type="ARBA" id="ARBA00022664"/>
    </source>
</evidence>
<organism evidence="10 11">
    <name type="scientific">Neolecta irregularis (strain DAH-3)</name>
    <dbReference type="NCBI Taxonomy" id="1198029"/>
    <lineage>
        <taxon>Eukaryota</taxon>
        <taxon>Fungi</taxon>
        <taxon>Dikarya</taxon>
        <taxon>Ascomycota</taxon>
        <taxon>Taphrinomycotina</taxon>
        <taxon>Neolectales</taxon>
        <taxon>Neolectaceae</taxon>
        <taxon>Neolecta</taxon>
    </lineage>
</organism>
<dbReference type="SUPFAM" id="SSF48452">
    <property type="entry name" value="TPR-like"/>
    <property type="match status" value="2"/>
</dbReference>
<dbReference type="STRING" id="1198029.A0A1U7LLG3"/>
<dbReference type="FunFam" id="1.25.40.10:FF:000182">
    <property type="entry name" value="Pre-mRNA-splicing factor SYF1"/>
    <property type="match status" value="1"/>
</dbReference>
<protein>
    <submittedName>
        <fullName evidence="10">Pre-mRNA-splicing factor syf1</fullName>
    </submittedName>
</protein>
<accession>A0A1U7LLG3</accession>
<feature type="domain" description="Pre-mRNA-splicing factor Syf1-like N-terminal HAT-repeats" evidence="9">
    <location>
        <begin position="12"/>
        <end position="170"/>
    </location>
</feature>
<evidence type="ECO:0000256" key="5">
    <source>
        <dbReference type="ARBA" id="ARBA00022737"/>
    </source>
</evidence>
<gene>
    <name evidence="10" type="ORF">NEOLI_005364</name>
</gene>
<evidence type="ECO:0000256" key="4">
    <source>
        <dbReference type="ARBA" id="ARBA00022728"/>
    </source>
</evidence>
<evidence type="ECO:0000313" key="11">
    <source>
        <dbReference type="Proteomes" id="UP000186594"/>
    </source>
</evidence>
<dbReference type="Gene3D" id="1.25.40.10">
    <property type="entry name" value="Tetratricopeptide repeat domain"/>
    <property type="match status" value="1"/>
</dbReference>
<dbReference type="InterPro" id="IPR056350">
    <property type="entry name" value="HAT_Syf1_central"/>
</dbReference>
<dbReference type="Pfam" id="PF23220">
    <property type="entry name" value="HAT_Syf1_M"/>
    <property type="match status" value="1"/>
</dbReference>
<dbReference type="PANTHER" id="PTHR11246:SF5">
    <property type="entry name" value="PRE-MRNA-SPLICING FACTOR SYF1"/>
    <property type="match status" value="1"/>
</dbReference>
<evidence type="ECO:0000256" key="6">
    <source>
        <dbReference type="ARBA" id="ARBA00023187"/>
    </source>
</evidence>
<feature type="domain" description="Pre-mRNA-splicing factor SYF1 central HAT repeats" evidence="8">
    <location>
        <begin position="173"/>
        <end position="267"/>
    </location>
</feature>
<dbReference type="EMBL" id="LXFE01001537">
    <property type="protein sequence ID" value="OLL23494.1"/>
    <property type="molecule type" value="Genomic_DNA"/>
</dbReference>
<keyword evidence="11" id="KW-1185">Reference proteome</keyword>
<name>A0A1U7LLG3_NEOID</name>
<keyword evidence="7" id="KW-0539">Nucleus</keyword>
<dbReference type="InterPro" id="IPR011990">
    <property type="entry name" value="TPR-like_helical_dom_sf"/>
</dbReference>
<dbReference type="Pfam" id="PF23233">
    <property type="entry name" value="HAT_Syf1_CNRKL1_N"/>
    <property type="match status" value="1"/>
</dbReference>
<evidence type="ECO:0000256" key="2">
    <source>
        <dbReference type="ARBA" id="ARBA00008644"/>
    </source>
</evidence>
<keyword evidence="3" id="KW-0507">mRNA processing</keyword>
<comment type="subcellular location">
    <subcellularLocation>
        <location evidence="1">Nucleus</location>
    </subcellularLocation>
</comment>
<dbReference type="PANTHER" id="PTHR11246">
    <property type="entry name" value="PRE-MRNA SPLICING FACTOR"/>
    <property type="match status" value="1"/>
</dbReference>
<keyword evidence="6" id="KW-0508">mRNA splicing</keyword>
<sequence length="286" mass="34405">MSIDLALIGASDEAYEEELLRNPYVLKPWIRYLDHKHDRPIHERAFIFERAVKDLPGSYKLWRMYLHERMEHVEDLNPATYEKEWEKINYCFERSLVLLHKMPRIWLEYLQFLLKQCKISHSRRVFDRALRALPLTQHSRIWKLYLPFAESAAGETGYRVYKRYIRNHPEQSEHYIELLLDNEYYFEAANTYIHILNDPNFRSLEGKSNYELWMELCDICVHHPSEMTGINVEQIIRSGIAKFSDQRGKLWTSLATYWVTRGELEKVVLFQNSSHLLRLEIPLKKE</sequence>
<keyword evidence="4" id="KW-0747">Spliceosome</keyword>
<evidence type="ECO:0000313" key="10">
    <source>
        <dbReference type="EMBL" id="OLL23494.1"/>
    </source>
</evidence>
<reference evidence="10 11" key="1">
    <citation type="submission" date="2016-04" db="EMBL/GenBank/DDBJ databases">
        <title>Evolutionary innovation and constraint leading to complex multicellularity in the Ascomycota.</title>
        <authorList>
            <person name="Cisse O."/>
            <person name="Nguyen A."/>
            <person name="Hewitt D.A."/>
            <person name="Jedd G."/>
            <person name="Stajich J.E."/>
        </authorList>
    </citation>
    <scope>NUCLEOTIDE SEQUENCE [LARGE SCALE GENOMIC DNA]</scope>
    <source>
        <strain evidence="10 11">DAH-3</strain>
    </source>
</reference>
<dbReference type="GO" id="GO:0071014">
    <property type="term" value="C:post-mRNA release spliceosomal complex"/>
    <property type="evidence" value="ECO:0007669"/>
    <property type="project" value="TreeGrafter"/>
</dbReference>
<dbReference type="AlphaFoldDB" id="A0A1U7LLG3"/>
<evidence type="ECO:0000256" key="7">
    <source>
        <dbReference type="ARBA" id="ARBA00023242"/>
    </source>
</evidence>
<dbReference type="InterPro" id="IPR045075">
    <property type="entry name" value="Syf1-like"/>
</dbReference>
<dbReference type="GO" id="GO:0000974">
    <property type="term" value="C:Prp19 complex"/>
    <property type="evidence" value="ECO:0007669"/>
    <property type="project" value="TreeGrafter"/>
</dbReference>
<keyword evidence="5" id="KW-0677">Repeat</keyword>
<dbReference type="InterPro" id="IPR055433">
    <property type="entry name" value="HAT_Syf1-like_N"/>
</dbReference>
<dbReference type="OrthoDB" id="10067343at2759"/>
<dbReference type="OMA" id="HERMEHV"/>
<proteinExistence type="inferred from homology"/>
<dbReference type="Proteomes" id="UP000186594">
    <property type="component" value="Unassembled WGS sequence"/>
</dbReference>
<comment type="caution">
    <text evidence="10">The sequence shown here is derived from an EMBL/GenBank/DDBJ whole genome shotgun (WGS) entry which is preliminary data.</text>
</comment>
<evidence type="ECO:0000259" key="9">
    <source>
        <dbReference type="Pfam" id="PF23233"/>
    </source>
</evidence>
<dbReference type="GO" id="GO:0000349">
    <property type="term" value="P:generation of catalytic spliceosome for first transesterification step"/>
    <property type="evidence" value="ECO:0007669"/>
    <property type="project" value="TreeGrafter"/>
</dbReference>
<dbReference type="GO" id="GO:0071007">
    <property type="term" value="C:U2-type catalytic step 2 spliceosome"/>
    <property type="evidence" value="ECO:0007669"/>
    <property type="project" value="TreeGrafter"/>
</dbReference>
<evidence type="ECO:0000256" key="1">
    <source>
        <dbReference type="ARBA" id="ARBA00004123"/>
    </source>
</evidence>
<dbReference type="InterPro" id="IPR003107">
    <property type="entry name" value="HAT"/>
</dbReference>
<evidence type="ECO:0000259" key="8">
    <source>
        <dbReference type="Pfam" id="PF23220"/>
    </source>
</evidence>
<dbReference type="SMART" id="SM00386">
    <property type="entry name" value="HAT"/>
    <property type="match status" value="3"/>
</dbReference>
<comment type="similarity">
    <text evidence="2">Belongs to the crooked-neck family.</text>
</comment>